<evidence type="ECO:0000256" key="4">
    <source>
        <dbReference type="ARBA" id="ARBA00022692"/>
    </source>
</evidence>
<dbReference type="Pfam" id="PF02472">
    <property type="entry name" value="ExbD"/>
    <property type="match status" value="1"/>
</dbReference>
<evidence type="ECO:0000256" key="5">
    <source>
        <dbReference type="ARBA" id="ARBA00022989"/>
    </source>
</evidence>
<dbReference type="GO" id="GO:0005886">
    <property type="term" value="C:plasma membrane"/>
    <property type="evidence" value="ECO:0007669"/>
    <property type="project" value="UniProtKB-SubCell"/>
</dbReference>
<dbReference type="PANTHER" id="PTHR30558">
    <property type="entry name" value="EXBD MEMBRANE COMPONENT OF PMF-DRIVEN MACROMOLECULE IMPORT SYSTEM"/>
    <property type="match status" value="1"/>
</dbReference>
<evidence type="ECO:0000256" key="1">
    <source>
        <dbReference type="ARBA" id="ARBA00004162"/>
    </source>
</evidence>
<keyword evidence="3" id="KW-1003">Cell membrane</keyword>
<evidence type="ECO:0000313" key="9">
    <source>
        <dbReference type="EMBL" id="QDT37771.1"/>
    </source>
</evidence>
<keyword evidence="7" id="KW-0813">Transport</keyword>
<keyword evidence="7" id="KW-0653">Protein transport</keyword>
<dbReference type="Proteomes" id="UP000317318">
    <property type="component" value="Chromosome"/>
</dbReference>
<sequence length="169" mass="18480">MIGSPPVAPVDAGPNEADDEAYVPKRRKLGEADLDITPMIDVTFLLLIFFMVTSTMQETDSTDIPPARFGVGTETGESIMITLRRPISEGDEPTVVFPGGDERALSEAVEAETLKNLVEAGLNEIPRTERVIVNADRDLPFGDVRRLTSGLSDFEEIRLFFGVQDPASR</sequence>
<dbReference type="PANTHER" id="PTHR30558:SF3">
    <property type="entry name" value="BIOPOLYMER TRANSPORT PROTEIN EXBD-RELATED"/>
    <property type="match status" value="1"/>
</dbReference>
<evidence type="ECO:0000256" key="7">
    <source>
        <dbReference type="RuleBase" id="RU003879"/>
    </source>
</evidence>
<evidence type="ECO:0000256" key="2">
    <source>
        <dbReference type="ARBA" id="ARBA00005811"/>
    </source>
</evidence>
<comment type="similarity">
    <text evidence="2 7">Belongs to the ExbD/TolR family.</text>
</comment>
<gene>
    <name evidence="9" type="ORF">Pan189_21530</name>
</gene>
<evidence type="ECO:0000313" key="10">
    <source>
        <dbReference type="Proteomes" id="UP000317318"/>
    </source>
</evidence>
<evidence type="ECO:0000256" key="6">
    <source>
        <dbReference type="ARBA" id="ARBA00023136"/>
    </source>
</evidence>
<dbReference type="KEGG" id="svp:Pan189_21530"/>
<feature type="region of interest" description="Disordered" evidence="8">
    <location>
        <begin position="1"/>
        <end position="21"/>
    </location>
</feature>
<keyword evidence="6" id="KW-0472">Membrane</keyword>
<keyword evidence="5" id="KW-1133">Transmembrane helix</keyword>
<keyword evidence="4 7" id="KW-0812">Transmembrane</keyword>
<reference evidence="9 10" key="1">
    <citation type="submission" date="2019-02" db="EMBL/GenBank/DDBJ databases">
        <title>Deep-cultivation of Planctomycetes and their phenomic and genomic characterization uncovers novel biology.</title>
        <authorList>
            <person name="Wiegand S."/>
            <person name="Jogler M."/>
            <person name="Boedeker C."/>
            <person name="Pinto D."/>
            <person name="Vollmers J."/>
            <person name="Rivas-Marin E."/>
            <person name="Kohn T."/>
            <person name="Peeters S.H."/>
            <person name="Heuer A."/>
            <person name="Rast P."/>
            <person name="Oberbeckmann S."/>
            <person name="Bunk B."/>
            <person name="Jeske O."/>
            <person name="Meyerdierks A."/>
            <person name="Storesund J.E."/>
            <person name="Kallscheuer N."/>
            <person name="Luecker S."/>
            <person name="Lage O.M."/>
            <person name="Pohl T."/>
            <person name="Merkel B.J."/>
            <person name="Hornburger P."/>
            <person name="Mueller R.-W."/>
            <person name="Bruemmer F."/>
            <person name="Labrenz M."/>
            <person name="Spormann A.M."/>
            <person name="Op den Camp H."/>
            <person name="Overmann J."/>
            <person name="Amann R."/>
            <person name="Jetten M.S.M."/>
            <person name="Mascher T."/>
            <person name="Medema M.H."/>
            <person name="Devos D.P."/>
            <person name="Kaster A.-K."/>
            <person name="Ovreas L."/>
            <person name="Rohde M."/>
            <person name="Galperin M.Y."/>
            <person name="Jogler C."/>
        </authorList>
    </citation>
    <scope>NUCLEOTIDE SEQUENCE [LARGE SCALE GENOMIC DNA]</scope>
    <source>
        <strain evidence="9 10">Pan189</strain>
    </source>
</reference>
<name>A0A517R1N7_9PLAN</name>
<dbReference type="AlphaFoldDB" id="A0A517R1N7"/>
<protein>
    <submittedName>
        <fullName evidence="9">Biopolymer transport protein ExbD/TolR</fullName>
    </submittedName>
</protein>
<accession>A0A517R1N7</accession>
<dbReference type="GO" id="GO:0022857">
    <property type="term" value="F:transmembrane transporter activity"/>
    <property type="evidence" value="ECO:0007669"/>
    <property type="project" value="InterPro"/>
</dbReference>
<dbReference type="GO" id="GO:0015031">
    <property type="term" value="P:protein transport"/>
    <property type="evidence" value="ECO:0007669"/>
    <property type="project" value="UniProtKB-KW"/>
</dbReference>
<keyword evidence="10" id="KW-1185">Reference proteome</keyword>
<evidence type="ECO:0000256" key="8">
    <source>
        <dbReference type="SAM" id="MobiDB-lite"/>
    </source>
</evidence>
<dbReference type="RefSeq" id="WP_145363860.1">
    <property type="nucleotide sequence ID" value="NZ_CP036268.1"/>
</dbReference>
<dbReference type="InterPro" id="IPR003400">
    <property type="entry name" value="ExbD"/>
</dbReference>
<dbReference type="OrthoDB" id="9793581at2"/>
<proteinExistence type="inferred from homology"/>
<organism evidence="9 10">
    <name type="scientific">Stratiformator vulcanicus</name>
    <dbReference type="NCBI Taxonomy" id="2527980"/>
    <lineage>
        <taxon>Bacteria</taxon>
        <taxon>Pseudomonadati</taxon>
        <taxon>Planctomycetota</taxon>
        <taxon>Planctomycetia</taxon>
        <taxon>Planctomycetales</taxon>
        <taxon>Planctomycetaceae</taxon>
        <taxon>Stratiformator</taxon>
    </lineage>
</organism>
<evidence type="ECO:0000256" key="3">
    <source>
        <dbReference type="ARBA" id="ARBA00022475"/>
    </source>
</evidence>
<comment type="subcellular location">
    <subcellularLocation>
        <location evidence="1">Cell membrane</location>
        <topology evidence="1">Single-pass membrane protein</topology>
    </subcellularLocation>
    <subcellularLocation>
        <location evidence="7">Cell membrane</location>
        <topology evidence="7">Single-pass type II membrane protein</topology>
    </subcellularLocation>
</comment>
<dbReference type="EMBL" id="CP036268">
    <property type="protein sequence ID" value="QDT37771.1"/>
    <property type="molecule type" value="Genomic_DNA"/>
</dbReference>